<sequence>MRFILPRKILVTKVANYTTYNLGLRQSKLQQLQLRSLSLAAMSSNTPNDGGVASTRLPKPLGDHPGNTPNAVQAARVDKTQAPYGQWKSEISKEALFRGSRKLLAPRVCSRSGRTFFIEGRPDGIYYLVEAYQTESGEYGCRTVLPAGYSARSRVYEYGGGAYAILGSTSSPVSGADDDDGLRIIFSNFSDCAVQILNVDTKKVTCLLEKSDTLRYADFAAHPSPHLPWVLAVQEDHASSVPDQVKNYIVAIHTVTGEIRRLVHGADFYMYPSFSPDGKKVAWVQWDFPDMPWSGVTVYWADWDDLEGVLSNTEWVAGKEDMTVTEPRWGCDGSLYFCYEKTNYRQFYRRRPDEKESMLLDFKGHEEAEFGSASMFIGSHTYATLSKNCVIAVATENGTDTVIAFDPETLKTRDLSLPLSEITYDGLYRLSHTSFLVIGSGNTTPQALYRVDIIDGDESAKKTSTHLTKVWHSNDVVFNPETFSKPQHIRFPAKSGPERDIHGFYWPPHNPKYEGPDSTKPPLIVQSHGGPTGHTGPGLDMSMQYWNSRGYATFAINYSGSDGHGKRYRELLNGRWGAIDVDDIAESVRHLSAESFVDGRRVGIRGGSAGGYSVLQALCHYPDLFAGGACYYGISDVKLLLQETHKMESHYVDFLLFTPDMTESDKEKVMRDRSPVYHAGNITAPLLICHGEEDKVVPISQAYTMYDDIRARGGEVRLVKFPGEGHGFRKGENLLKAHEEEEEWWKKTIARAD</sequence>
<dbReference type="Proteomes" id="UP001390339">
    <property type="component" value="Unassembled WGS sequence"/>
</dbReference>
<accession>A0ABR2IB29</accession>
<reference evidence="3 4" key="1">
    <citation type="journal article" date="2024" name="IMA Fungus">
        <title>Apiospora arundinis, a panoply of carbohydrate-active enzymes and secondary metabolites.</title>
        <authorList>
            <person name="Sorensen T."/>
            <person name="Petersen C."/>
            <person name="Muurmann A.T."/>
            <person name="Christiansen J.V."/>
            <person name="Brundto M.L."/>
            <person name="Overgaard C.K."/>
            <person name="Boysen A.T."/>
            <person name="Wollenberg R.D."/>
            <person name="Larsen T.O."/>
            <person name="Sorensen J.L."/>
            <person name="Nielsen K.L."/>
            <person name="Sondergaard T.E."/>
        </authorList>
    </citation>
    <scope>NUCLEOTIDE SEQUENCE [LARGE SCALE GENOMIC DNA]</scope>
    <source>
        <strain evidence="3 4">AAU 773</strain>
    </source>
</reference>
<dbReference type="EMBL" id="JAPCWZ010000006">
    <property type="protein sequence ID" value="KAK8859865.1"/>
    <property type="molecule type" value="Genomic_DNA"/>
</dbReference>
<dbReference type="PANTHER" id="PTHR43056">
    <property type="entry name" value="PEPTIDASE S9 PROLYL OLIGOPEPTIDASE"/>
    <property type="match status" value="1"/>
</dbReference>
<evidence type="ECO:0000256" key="1">
    <source>
        <dbReference type="SAM" id="MobiDB-lite"/>
    </source>
</evidence>
<feature type="domain" description="Peptidase S9 prolyl oligopeptidase catalytic" evidence="2">
    <location>
        <begin position="540"/>
        <end position="749"/>
    </location>
</feature>
<dbReference type="InterPro" id="IPR001375">
    <property type="entry name" value="Peptidase_S9_cat"/>
</dbReference>
<evidence type="ECO:0000259" key="2">
    <source>
        <dbReference type="Pfam" id="PF00326"/>
    </source>
</evidence>
<organism evidence="3 4">
    <name type="scientific">Apiospora arundinis</name>
    <dbReference type="NCBI Taxonomy" id="335852"/>
    <lineage>
        <taxon>Eukaryota</taxon>
        <taxon>Fungi</taxon>
        <taxon>Dikarya</taxon>
        <taxon>Ascomycota</taxon>
        <taxon>Pezizomycotina</taxon>
        <taxon>Sordariomycetes</taxon>
        <taxon>Xylariomycetidae</taxon>
        <taxon>Amphisphaeriales</taxon>
        <taxon>Apiosporaceae</taxon>
        <taxon>Apiospora</taxon>
    </lineage>
</organism>
<keyword evidence="4" id="KW-1185">Reference proteome</keyword>
<dbReference type="Gene3D" id="3.40.50.1820">
    <property type="entry name" value="alpha/beta hydrolase"/>
    <property type="match status" value="1"/>
</dbReference>
<dbReference type="Gene3D" id="2.120.10.30">
    <property type="entry name" value="TolB, C-terminal domain"/>
    <property type="match status" value="1"/>
</dbReference>
<dbReference type="PANTHER" id="PTHR43056:SF5">
    <property type="entry name" value="PEPTIDASE S9 PROLYL OLIGOPEPTIDASE CATALYTIC DOMAIN-CONTAINING PROTEIN"/>
    <property type="match status" value="1"/>
</dbReference>
<dbReference type="InterPro" id="IPR011042">
    <property type="entry name" value="6-blade_b-propeller_TolB-like"/>
</dbReference>
<dbReference type="Pfam" id="PF07676">
    <property type="entry name" value="PD40"/>
    <property type="match status" value="1"/>
</dbReference>
<dbReference type="SUPFAM" id="SSF82171">
    <property type="entry name" value="DPP6 N-terminal domain-like"/>
    <property type="match status" value="1"/>
</dbReference>
<dbReference type="InterPro" id="IPR011659">
    <property type="entry name" value="WD40"/>
</dbReference>
<evidence type="ECO:0000313" key="4">
    <source>
        <dbReference type="Proteomes" id="UP001390339"/>
    </source>
</evidence>
<proteinExistence type="predicted"/>
<dbReference type="InterPro" id="IPR050585">
    <property type="entry name" value="Xaa-Pro_dipeptidyl-ppase/CocE"/>
</dbReference>
<feature type="region of interest" description="Disordered" evidence="1">
    <location>
        <begin position="44"/>
        <end position="69"/>
    </location>
</feature>
<comment type="caution">
    <text evidence="3">The sequence shown here is derived from an EMBL/GenBank/DDBJ whole genome shotgun (WGS) entry which is preliminary data.</text>
</comment>
<dbReference type="InterPro" id="IPR029058">
    <property type="entry name" value="AB_hydrolase_fold"/>
</dbReference>
<evidence type="ECO:0000313" key="3">
    <source>
        <dbReference type="EMBL" id="KAK8859865.1"/>
    </source>
</evidence>
<dbReference type="Pfam" id="PF00326">
    <property type="entry name" value="Peptidase_S9"/>
    <property type="match status" value="1"/>
</dbReference>
<protein>
    <recommendedName>
        <fullName evidence="2">Peptidase S9 prolyl oligopeptidase catalytic domain-containing protein</fullName>
    </recommendedName>
</protein>
<dbReference type="SUPFAM" id="SSF53474">
    <property type="entry name" value="alpha/beta-Hydrolases"/>
    <property type="match status" value="1"/>
</dbReference>
<gene>
    <name evidence="3" type="ORF">PGQ11_010599</name>
</gene>
<name>A0ABR2IB29_9PEZI</name>